<name>F0ZK21_DICPU</name>
<dbReference type="InterPro" id="IPR001810">
    <property type="entry name" value="F-box_dom"/>
</dbReference>
<dbReference type="RefSeq" id="XP_003287769.1">
    <property type="nucleotide sequence ID" value="XM_003287721.1"/>
</dbReference>
<dbReference type="GeneID" id="10500958"/>
<dbReference type="Gene3D" id="1.20.1280.50">
    <property type="match status" value="1"/>
</dbReference>
<proteinExistence type="predicted"/>
<dbReference type="SUPFAM" id="SSF81383">
    <property type="entry name" value="F-box domain"/>
    <property type="match status" value="1"/>
</dbReference>
<dbReference type="EMBL" id="GL871050">
    <property type="protein sequence ID" value="EGC35713.1"/>
    <property type="molecule type" value="Genomic_DNA"/>
</dbReference>
<dbReference type="OrthoDB" id="23659at2759"/>
<dbReference type="Pfam" id="PF12937">
    <property type="entry name" value="F-box-like"/>
    <property type="match status" value="1"/>
</dbReference>
<reference evidence="3" key="1">
    <citation type="journal article" date="2011" name="Genome Biol.">
        <title>Comparative genomics of the social amoebae Dictyostelium discoideum and Dictyostelium purpureum.</title>
        <authorList>
            <consortium name="US DOE Joint Genome Institute (JGI-PGF)"/>
            <person name="Sucgang R."/>
            <person name="Kuo A."/>
            <person name="Tian X."/>
            <person name="Salerno W."/>
            <person name="Parikh A."/>
            <person name="Feasley C.L."/>
            <person name="Dalin E."/>
            <person name="Tu H."/>
            <person name="Huang E."/>
            <person name="Barry K."/>
            <person name="Lindquist E."/>
            <person name="Shapiro H."/>
            <person name="Bruce D."/>
            <person name="Schmutz J."/>
            <person name="Salamov A."/>
            <person name="Fey P."/>
            <person name="Gaudet P."/>
            <person name="Anjard C."/>
            <person name="Babu M.M."/>
            <person name="Basu S."/>
            <person name="Bushmanova Y."/>
            <person name="van der Wel H."/>
            <person name="Katoh-Kurasawa M."/>
            <person name="Dinh C."/>
            <person name="Coutinho P.M."/>
            <person name="Saito T."/>
            <person name="Elias M."/>
            <person name="Schaap P."/>
            <person name="Kay R.R."/>
            <person name="Henrissat B."/>
            <person name="Eichinger L."/>
            <person name="Rivero F."/>
            <person name="Putnam N.H."/>
            <person name="West C.M."/>
            <person name="Loomis W.F."/>
            <person name="Chisholm R.L."/>
            <person name="Shaulsky G."/>
            <person name="Strassmann J.E."/>
            <person name="Queller D.C."/>
            <person name="Kuspa A."/>
            <person name="Grigoriev I.V."/>
        </authorList>
    </citation>
    <scope>NUCLEOTIDE SEQUENCE [LARGE SCALE GENOMIC DNA]</scope>
    <source>
        <strain evidence="3">QSDP1</strain>
    </source>
</reference>
<organism evidence="2 3">
    <name type="scientific">Dictyostelium purpureum</name>
    <name type="common">Slime mold</name>
    <dbReference type="NCBI Taxonomy" id="5786"/>
    <lineage>
        <taxon>Eukaryota</taxon>
        <taxon>Amoebozoa</taxon>
        <taxon>Evosea</taxon>
        <taxon>Eumycetozoa</taxon>
        <taxon>Dictyostelia</taxon>
        <taxon>Dictyosteliales</taxon>
        <taxon>Dictyosteliaceae</taxon>
        <taxon>Dictyostelium</taxon>
    </lineage>
</organism>
<dbReference type="Proteomes" id="UP000001064">
    <property type="component" value="Unassembled WGS sequence"/>
</dbReference>
<dbReference type="KEGG" id="dpp:DICPUDRAFT_78608"/>
<gene>
    <name evidence="2" type="ORF">DICPUDRAFT_78608</name>
</gene>
<dbReference type="VEuPathDB" id="AmoebaDB:DICPUDRAFT_78608"/>
<evidence type="ECO:0000259" key="1">
    <source>
        <dbReference type="Pfam" id="PF12937"/>
    </source>
</evidence>
<evidence type="ECO:0000313" key="2">
    <source>
        <dbReference type="EMBL" id="EGC35713.1"/>
    </source>
</evidence>
<feature type="domain" description="F-box" evidence="1">
    <location>
        <begin position="96"/>
        <end position="134"/>
    </location>
</feature>
<dbReference type="InterPro" id="IPR036047">
    <property type="entry name" value="F-box-like_dom_sf"/>
</dbReference>
<dbReference type="FunCoup" id="F0ZK21">
    <property type="interactions" value="937"/>
</dbReference>
<accession>F0ZK21</accession>
<dbReference type="eggNOG" id="ENOG502RHC8">
    <property type="taxonomic scope" value="Eukaryota"/>
</dbReference>
<evidence type="ECO:0000313" key="3">
    <source>
        <dbReference type="Proteomes" id="UP000001064"/>
    </source>
</evidence>
<dbReference type="AlphaFoldDB" id="F0ZK21"/>
<dbReference type="OMA" id="CCIWEND"/>
<protein>
    <recommendedName>
        <fullName evidence="1">F-box domain-containing protein</fullName>
    </recommendedName>
</protein>
<keyword evidence="3" id="KW-1185">Reference proteome</keyword>
<dbReference type="InParanoid" id="F0ZK21"/>
<sequence length="713" mass="84756">MVHKNKQIENIENQKYNDIVKVAKSFDVFNSGKKSRESLIERIKQKQKQLDETTTTTTTTTTLITNNEPMETDSTTKIPKNDIEINNNEFSTNSIIIYQIIKYLDVDDYHSCELVNKQWKNVSNNNKLWEILFLKNILQINDFNNEKSIYSKGCLKQSFNNINNNLKFKDLYKQCFPHHYNRLSNFNKLKNIGIISNNGIYSDIDQIQSNLSNILEKENKNKKNKDKIDIKDLLKQISIDIFSIKSSFLLEKIKSDQKALTFFLSEYCNTKSKNDELGFHHSRTFQILICIPNQVKSVLDENQMVTEYSRFIKATFKLSHFYHCEDHFHNDESYQAGLLNKDSFHHFQTFDIDEPSFSTSKNQAEFKLYNPEPKKNDTNVSAFDYWYSIYNKDDHLEMGYDKIIKRSYINGLHEFTRNTFLLDGDTNYDLWGFYQRARQSLRFSNCYNYKEIFSSIETFKEQFKKRITQINRRPNKDIVYPVDIILLLDNITWKTNLYFNYLHGPSPTALKKEKDHFELFEKDNLKNFIEKSFIREYSCSINVSYYHPAKESTYSFEFIIPYKDQENETKKLFLTIHQNSTKGYETYFHRFYDFSVQFRILDKNHLNTPRTGENYSQLFGLYINDDYKSENKYEKELISEKELENIKFTEFLSLLFKKKFPSIKFNLSNLLLMANMDKFVDYVGEKGEISPSVSDLNGWIDPFIEKVLNGYIF</sequence>